<accession>A0AA87ZA94</accession>
<name>A0AA87ZA94_FICCA</name>
<protein>
    <submittedName>
        <fullName evidence="1">Uncharacterized protein</fullName>
    </submittedName>
</protein>
<reference evidence="1" key="1">
    <citation type="submission" date="2023-07" db="EMBL/GenBank/DDBJ databases">
        <title>draft genome sequence of fig (Ficus carica).</title>
        <authorList>
            <person name="Takahashi T."/>
            <person name="Nishimura K."/>
        </authorList>
    </citation>
    <scope>NUCLEOTIDE SEQUENCE</scope>
</reference>
<organism evidence="1 2">
    <name type="scientific">Ficus carica</name>
    <name type="common">Common fig</name>
    <dbReference type="NCBI Taxonomy" id="3494"/>
    <lineage>
        <taxon>Eukaryota</taxon>
        <taxon>Viridiplantae</taxon>
        <taxon>Streptophyta</taxon>
        <taxon>Embryophyta</taxon>
        <taxon>Tracheophyta</taxon>
        <taxon>Spermatophyta</taxon>
        <taxon>Magnoliopsida</taxon>
        <taxon>eudicotyledons</taxon>
        <taxon>Gunneridae</taxon>
        <taxon>Pentapetalae</taxon>
        <taxon>rosids</taxon>
        <taxon>fabids</taxon>
        <taxon>Rosales</taxon>
        <taxon>Moraceae</taxon>
        <taxon>Ficeae</taxon>
        <taxon>Ficus</taxon>
    </lineage>
</organism>
<dbReference type="AlphaFoldDB" id="A0AA87ZA94"/>
<sequence>MLQSRLVVATKISWIGSNDNRVLLGSRRRPSGGCWARKGWVTAAMGSRGDWFGVADETWEKRITSFF</sequence>
<dbReference type="Proteomes" id="UP001187192">
    <property type="component" value="Unassembled WGS sequence"/>
</dbReference>
<keyword evidence="2" id="KW-1185">Reference proteome</keyword>
<proteinExistence type="predicted"/>
<gene>
    <name evidence="1" type="ORF">TIFTF001_003718</name>
</gene>
<evidence type="ECO:0000313" key="1">
    <source>
        <dbReference type="EMBL" id="GMN32538.1"/>
    </source>
</evidence>
<dbReference type="EMBL" id="BTGU01000003">
    <property type="protein sequence ID" value="GMN32538.1"/>
    <property type="molecule type" value="Genomic_DNA"/>
</dbReference>
<comment type="caution">
    <text evidence="1">The sequence shown here is derived from an EMBL/GenBank/DDBJ whole genome shotgun (WGS) entry which is preliminary data.</text>
</comment>
<evidence type="ECO:0000313" key="2">
    <source>
        <dbReference type="Proteomes" id="UP001187192"/>
    </source>
</evidence>